<feature type="transmembrane region" description="Helical" evidence="13">
    <location>
        <begin position="6"/>
        <end position="23"/>
    </location>
</feature>
<geneLocation type="mitochondrion" evidence="14"/>
<evidence type="ECO:0000256" key="6">
    <source>
        <dbReference type="ARBA" id="ARBA00022781"/>
    </source>
</evidence>
<dbReference type="PANTHER" id="PTHR39937">
    <property type="entry name" value="ATP SYNTHASE PROTEIN 8"/>
    <property type="match status" value="1"/>
</dbReference>
<dbReference type="GO" id="GO:0031966">
    <property type="term" value="C:mitochondrial membrane"/>
    <property type="evidence" value="ECO:0007669"/>
    <property type="project" value="UniProtKB-SubCell"/>
</dbReference>
<organism evidence="14">
    <name type="scientific">Petropedetes sp. MVZ 234827</name>
    <dbReference type="NCBI Taxonomy" id="1338816"/>
    <lineage>
        <taxon>Eukaryota</taxon>
        <taxon>Metazoa</taxon>
        <taxon>Chordata</taxon>
        <taxon>Craniata</taxon>
        <taxon>Vertebrata</taxon>
        <taxon>Euteleostomi</taxon>
        <taxon>Amphibia</taxon>
        <taxon>Batrachia</taxon>
        <taxon>Anura</taxon>
        <taxon>Neobatrachia</taxon>
        <taxon>Ranoidea</taxon>
        <taxon>Petropedetidae</taxon>
        <taxon>Petropedetes</taxon>
    </lineage>
</organism>
<dbReference type="GO" id="GO:0045259">
    <property type="term" value="C:proton-transporting ATP synthase complex"/>
    <property type="evidence" value="ECO:0007669"/>
    <property type="project" value="UniProtKB-KW"/>
</dbReference>
<keyword evidence="9 12" id="KW-0496">Mitochondrion</keyword>
<evidence type="ECO:0000256" key="13">
    <source>
        <dbReference type="SAM" id="Phobius"/>
    </source>
</evidence>
<proteinExistence type="inferred from homology"/>
<dbReference type="Pfam" id="PF00895">
    <property type="entry name" value="ATP-synt_8"/>
    <property type="match status" value="1"/>
</dbReference>
<comment type="similarity">
    <text evidence="2 12">Belongs to the ATPase protein 8 family.</text>
</comment>
<gene>
    <name evidence="14" type="primary">ATP8</name>
</gene>
<protein>
    <recommendedName>
        <fullName evidence="12">ATP synthase complex subunit 8</fullName>
    </recommendedName>
</protein>
<keyword evidence="6 12" id="KW-0375">Hydrogen ion transport</keyword>
<sequence length="53" mass="6349">MPQLTPAPWFFILLASWLIFIFFSPNKILSHTSLNNFNQYSKALPSYTWSWPW</sequence>
<evidence type="ECO:0000256" key="5">
    <source>
        <dbReference type="ARBA" id="ARBA00022692"/>
    </source>
</evidence>
<evidence type="ECO:0000256" key="9">
    <source>
        <dbReference type="ARBA" id="ARBA00023128"/>
    </source>
</evidence>
<dbReference type="AlphaFoldDB" id="S4V2A1"/>
<evidence type="ECO:0000256" key="4">
    <source>
        <dbReference type="ARBA" id="ARBA00022547"/>
    </source>
</evidence>
<evidence type="ECO:0000256" key="7">
    <source>
        <dbReference type="ARBA" id="ARBA00022989"/>
    </source>
</evidence>
<evidence type="ECO:0000256" key="10">
    <source>
        <dbReference type="ARBA" id="ARBA00023136"/>
    </source>
</evidence>
<keyword evidence="11" id="KW-0066">ATP synthesis</keyword>
<keyword evidence="4 12" id="KW-0138">CF(0)</keyword>
<dbReference type="EMBL" id="JX564883">
    <property type="protein sequence ID" value="AGN71410.1"/>
    <property type="molecule type" value="Genomic_DNA"/>
</dbReference>
<dbReference type="GO" id="GO:0015078">
    <property type="term" value="F:proton transmembrane transporter activity"/>
    <property type="evidence" value="ECO:0007669"/>
    <property type="project" value="InterPro"/>
</dbReference>
<evidence type="ECO:0000313" key="14">
    <source>
        <dbReference type="EMBL" id="AGN71410.1"/>
    </source>
</evidence>
<keyword evidence="3 12" id="KW-0813">Transport</keyword>
<dbReference type="InterPro" id="IPR001421">
    <property type="entry name" value="ATP8_metazoa"/>
</dbReference>
<evidence type="ECO:0000256" key="11">
    <source>
        <dbReference type="ARBA" id="ARBA00023310"/>
    </source>
</evidence>
<reference evidence="14" key="1">
    <citation type="journal article" date="2013" name="Mol. Biol. Evol.">
        <title>Efficient Sequencing of Anuran mtDNAs and a Mitogenomic Exploration of the Phylogeny and Evolution of Frogs.</title>
        <authorList>
            <person name="Zhang P."/>
            <person name="Liang D."/>
            <person name="Mao R.L."/>
            <person name="Hillis D.M."/>
            <person name="Wake D.B."/>
            <person name="Cannatella D.C."/>
        </authorList>
    </citation>
    <scope>NUCLEOTIDE SEQUENCE</scope>
</reference>
<evidence type="ECO:0000256" key="8">
    <source>
        <dbReference type="ARBA" id="ARBA00023065"/>
    </source>
</evidence>
<evidence type="ECO:0000256" key="2">
    <source>
        <dbReference type="ARBA" id="ARBA00008892"/>
    </source>
</evidence>
<keyword evidence="8 12" id="KW-0406">Ion transport</keyword>
<keyword evidence="5 12" id="KW-0812">Transmembrane</keyword>
<evidence type="ECO:0000256" key="1">
    <source>
        <dbReference type="ARBA" id="ARBA00004304"/>
    </source>
</evidence>
<keyword evidence="10 13" id="KW-0472">Membrane</keyword>
<comment type="subcellular location">
    <subcellularLocation>
        <location evidence="1 12">Mitochondrion membrane</location>
        <topology evidence="1 12">Single-pass membrane protein</topology>
    </subcellularLocation>
</comment>
<keyword evidence="7 13" id="KW-1133">Transmembrane helix</keyword>
<dbReference type="PANTHER" id="PTHR39937:SF1">
    <property type="entry name" value="ATP SYNTHASE PROTEIN 8"/>
    <property type="match status" value="1"/>
</dbReference>
<accession>S4V2A1</accession>
<dbReference type="InterPro" id="IPR050635">
    <property type="entry name" value="ATPase_protein_8"/>
</dbReference>
<name>S4V2A1_9NEOB</name>
<evidence type="ECO:0000256" key="12">
    <source>
        <dbReference type="RuleBase" id="RU003661"/>
    </source>
</evidence>
<dbReference type="GO" id="GO:0015986">
    <property type="term" value="P:proton motive force-driven ATP synthesis"/>
    <property type="evidence" value="ECO:0007669"/>
    <property type="project" value="InterPro"/>
</dbReference>
<evidence type="ECO:0000256" key="3">
    <source>
        <dbReference type="ARBA" id="ARBA00022448"/>
    </source>
</evidence>